<evidence type="ECO:0000256" key="3">
    <source>
        <dbReference type="ARBA" id="ARBA00004922"/>
    </source>
</evidence>
<protein>
    <recommendedName>
        <fullName evidence="5">ditrans,polycis-polyprenyl diphosphate synthase [(2E,6E)-farnesyldiphosphate specific]</fullName>
        <ecNumber evidence="5">2.5.1.87</ecNumber>
    </recommendedName>
</protein>
<evidence type="ECO:0000256" key="6">
    <source>
        <dbReference type="ARBA" id="ARBA00022679"/>
    </source>
</evidence>
<reference evidence="13" key="1">
    <citation type="submission" date="2023-05" db="EMBL/GenBank/DDBJ databases">
        <authorList>
            <person name="Huff M."/>
        </authorList>
    </citation>
    <scope>NUCLEOTIDE SEQUENCE</scope>
</reference>
<comment type="pathway">
    <text evidence="3">Protein modification; protein glycosylation.</text>
</comment>
<evidence type="ECO:0000313" key="14">
    <source>
        <dbReference type="Proteomes" id="UP000834106"/>
    </source>
</evidence>
<accession>A0AAD1ZLC7</accession>
<evidence type="ECO:0000256" key="5">
    <source>
        <dbReference type="ARBA" id="ARBA00012596"/>
    </source>
</evidence>
<dbReference type="AlphaFoldDB" id="A0AAD1ZLC7"/>
<comment type="catalytic activity">
    <reaction evidence="12">
        <text>n isopentenyl diphosphate + (2E,6E)-farnesyl diphosphate = a di-trans,poly-cis-polyprenyl diphosphate + n diphosphate</text>
        <dbReference type="Rhea" id="RHEA:53008"/>
        <dbReference type="Rhea" id="RHEA-COMP:19494"/>
        <dbReference type="ChEBI" id="CHEBI:33019"/>
        <dbReference type="ChEBI" id="CHEBI:128769"/>
        <dbReference type="ChEBI" id="CHEBI:136960"/>
        <dbReference type="ChEBI" id="CHEBI:175763"/>
        <dbReference type="EC" id="2.5.1.87"/>
    </reaction>
</comment>
<evidence type="ECO:0000256" key="11">
    <source>
        <dbReference type="ARBA" id="ARBA00023136"/>
    </source>
</evidence>
<dbReference type="InterPro" id="IPR036424">
    <property type="entry name" value="UPP_synth-like_sf"/>
</dbReference>
<comment type="similarity">
    <text evidence="4">Belongs to the UPP synthase family.</text>
</comment>
<keyword evidence="14" id="KW-1185">Reference proteome</keyword>
<keyword evidence="11" id="KW-0472">Membrane</keyword>
<proteinExistence type="inferred from homology"/>
<comment type="cofactor">
    <cofactor evidence="1">
        <name>Mg(2+)</name>
        <dbReference type="ChEBI" id="CHEBI:18420"/>
    </cofactor>
</comment>
<dbReference type="PANTHER" id="PTHR21528:SF0">
    <property type="entry name" value="DEHYDRODOLICHYL DIPHOSPHATE SYNTHASE COMPLEX SUBUNIT NUS1"/>
    <property type="match status" value="1"/>
</dbReference>
<name>A0AAD1ZLC7_9LAMI</name>
<keyword evidence="10" id="KW-1133">Transmembrane helix</keyword>
<keyword evidence="8" id="KW-0256">Endoplasmic reticulum</keyword>
<dbReference type="Proteomes" id="UP000834106">
    <property type="component" value="Chromosome 10"/>
</dbReference>
<dbReference type="EMBL" id="OU503045">
    <property type="protein sequence ID" value="CAI9769896.1"/>
    <property type="molecule type" value="Genomic_DNA"/>
</dbReference>
<dbReference type="InterPro" id="IPR038887">
    <property type="entry name" value="Nus1/NgBR"/>
</dbReference>
<evidence type="ECO:0000256" key="7">
    <source>
        <dbReference type="ARBA" id="ARBA00022692"/>
    </source>
</evidence>
<comment type="subcellular location">
    <subcellularLocation>
        <location evidence="2">Endoplasmic reticulum membrane</location>
    </subcellularLocation>
</comment>
<evidence type="ECO:0000256" key="10">
    <source>
        <dbReference type="ARBA" id="ARBA00022989"/>
    </source>
</evidence>
<dbReference type="GO" id="GO:1904423">
    <property type="term" value="C:dehydrodolichyl diphosphate synthase complex"/>
    <property type="evidence" value="ECO:0007669"/>
    <property type="project" value="InterPro"/>
</dbReference>
<sequence>MLQSVLCTVVSPECHYGQQLAQNRANFVQETNAIGPLFRQKYMNAELISFSDGKETVAKAANFLFEKHYSSSKAEKLNLIESDMAKALTYIGCRGTEPDLLVIYRPTRCQLGFPAWRMSHTEIV</sequence>
<evidence type="ECO:0000256" key="2">
    <source>
        <dbReference type="ARBA" id="ARBA00004586"/>
    </source>
</evidence>
<organism evidence="13 14">
    <name type="scientific">Fraxinus pennsylvanica</name>
    <dbReference type="NCBI Taxonomy" id="56036"/>
    <lineage>
        <taxon>Eukaryota</taxon>
        <taxon>Viridiplantae</taxon>
        <taxon>Streptophyta</taxon>
        <taxon>Embryophyta</taxon>
        <taxon>Tracheophyta</taxon>
        <taxon>Spermatophyta</taxon>
        <taxon>Magnoliopsida</taxon>
        <taxon>eudicotyledons</taxon>
        <taxon>Gunneridae</taxon>
        <taxon>Pentapetalae</taxon>
        <taxon>asterids</taxon>
        <taxon>lamiids</taxon>
        <taxon>Lamiales</taxon>
        <taxon>Oleaceae</taxon>
        <taxon>Oleeae</taxon>
        <taxon>Fraxinus</taxon>
    </lineage>
</organism>
<evidence type="ECO:0000256" key="12">
    <source>
        <dbReference type="ARBA" id="ARBA00047353"/>
    </source>
</evidence>
<keyword evidence="9" id="KW-0460">Magnesium</keyword>
<dbReference type="SUPFAM" id="SSF64005">
    <property type="entry name" value="Undecaprenyl diphosphate synthase"/>
    <property type="match status" value="1"/>
</dbReference>
<evidence type="ECO:0000256" key="9">
    <source>
        <dbReference type="ARBA" id="ARBA00022842"/>
    </source>
</evidence>
<dbReference type="GO" id="GO:0005789">
    <property type="term" value="C:endoplasmic reticulum membrane"/>
    <property type="evidence" value="ECO:0007669"/>
    <property type="project" value="UniProtKB-SubCell"/>
</dbReference>
<dbReference type="PANTHER" id="PTHR21528">
    <property type="entry name" value="DEHYDRODOLICHYL DIPHOSPHATE SYNTHASE COMPLEX SUBUNIT NUS1"/>
    <property type="match status" value="1"/>
</dbReference>
<dbReference type="EC" id="2.5.1.87" evidence="5"/>
<keyword evidence="7" id="KW-0812">Transmembrane</keyword>
<evidence type="ECO:0000256" key="1">
    <source>
        <dbReference type="ARBA" id="ARBA00001946"/>
    </source>
</evidence>
<keyword evidence="6" id="KW-0808">Transferase</keyword>
<dbReference type="GO" id="GO:0045547">
    <property type="term" value="F:ditrans,polycis-polyprenyl diphosphate synthase [(2E,6E)-farnesyl diphosphate specific] activity"/>
    <property type="evidence" value="ECO:0007669"/>
    <property type="project" value="UniProtKB-EC"/>
</dbReference>
<evidence type="ECO:0000256" key="4">
    <source>
        <dbReference type="ARBA" id="ARBA00005432"/>
    </source>
</evidence>
<gene>
    <name evidence="13" type="ORF">FPE_LOCUS16394</name>
</gene>
<evidence type="ECO:0000313" key="13">
    <source>
        <dbReference type="EMBL" id="CAI9769896.1"/>
    </source>
</evidence>
<evidence type="ECO:0000256" key="8">
    <source>
        <dbReference type="ARBA" id="ARBA00022824"/>
    </source>
</evidence>